<gene>
    <name evidence="2" type="ORF">C7374_102316</name>
</gene>
<feature type="region of interest" description="Disordered" evidence="1">
    <location>
        <begin position="94"/>
        <end position="120"/>
    </location>
</feature>
<evidence type="ECO:0000313" key="2">
    <source>
        <dbReference type="EMBL" id="RAK32310.1"/>
    </source>
</evidence>
<feature type="compositionally biased region" description="Polar residues" evidence="1">
    <location>
        <begin position="105"/>
        <end position="120"/>
    </location>
</feature>
<protein>
    <submittedName>
        <fullName evidence="2">Uncharacterized protein</fullName>
    </submittedName>
</protein>
<accession>A0A364JYD7</accession>
<organism evidence="2 3">
    <name type="scientific">Falsochrobactrum ovis</name>
    <dbReference type="NCBI Taxonomy" id="1293442"/>
    <lineage>
        <taxon>Bacteria</taxon>
        <taxon>Pseudomonadati</taxon>
        <taxon>Pseudomonadota</taxon>
        <taxon>Alphaproteobacteria</taxon>
        <taxon>Hyphomicrobiales</taxon>
        <taxon>Brucellaceae</taxon>
        <taxon>Falsochrobactrum</taxon>
    </lineage>
</organism>
<sequence>MDIVETRVSSIGGFKLYLVEFVTEGNERVSVKVENDIDEELSRDEVLRRAANRLGHAFSIACVECGMTPDIVMTKPSARDRGDTQELERQLEEGLDDTFPASDPVSVTSSAIPASANPKS</sequence>
<name>A0A364JYD7_9HYPH</name>
<dbReference type="OrthoDB" id="8101404at2"/>
<dbReference type="AlphaFoldDB" id="A0A364JYD7"/>
<dbReference type="Proteomes" id="UP000249453">
    <property type="component" value="Unassembled WGS sequence"/>
</dbReference>
<evidence type="ECO:0000256" key="1">
    <source>
        <dbReference type="SAM" id="MobiDB-lite"/>
    </source>
</evidence>
<reference evidence="2 3" key="1">
    <citation type="submission" date="2018-06" db="EMBL/GenBank/DDBJ databases">
        <title>Genomic Encyclopedia of Type Strains, Phase IV (KMG-IV): sequencing the most valuable type-strain genomes for metagenomic binning, comparative biology and taxonomic classification.</title>
        <authorList>
            <person name="Goeker M."/>
        </authorList>
    </citation>
    <scope>NUCLEOTIDE SEQUENCE [LARGE SCALE GENOMIC DNA]</scope>
    <source>
        <strain evidence="2 3">DSM 26720</strain>
    </source>
</reference>
<comment type="caution">
    <text evidence="2">The sequence shown here is derived from an EMBL/GenBank/DDBJ whole genome shotgun (WGS) entry which is preliminary data.</text>
</comment>
<keyword evidence="3" id="KW-1185">Reference proteome</keyword>
<proteinExistence type="predicted"/>
<dbReference type="RefSeq" id="WP_111574541.1">
    <property type="nucleotide sequence ID" value="NZ_JBHEEY010000003.1"/>
</dbReference>
<evidence type="ECO:0000313" key="3">
    <source>
        <dbReference type="Proteomes" id="UP000249453"/>
    </source>
</evidence>
<dbReference type="EMBL" id="QLMK01000002">
    <property type="protein sequence ID" value="RAK32310.1"/>
    <property type="molecule type" value="Genomic_DNA"/>
</dbReference>